<accession>A0A9Q0NC15</accession>
<sequence length="177" mass="20350">MGGYNTAQMYSMKKLYDSWKCQQKYPNYARNETVKIRLNRKFGNTYRPFMVNAEQDLCTLSSDNSMESIVTKMLNLKERKKYGNWYQPCPVSGRRYEIDTPMDSSKMPAVAMHGNFRLDLIGLKMSTENELTPGLPVHLHTMTYPDLTTTIQLNNAVSLLEKASVYVQANRITTGRV</sequence>
<gene>
    <name evidence="1" type="ORF">Bhyg_02754</name>
</gene>
<dbReference type="Pfam" id="PF06477">
    <property type="entry name" value="DUF1091"/>
    <property type="match status" value="1"/>
</dbReference>
<dbReference type="AlphaFoldDB" id="A0A9Q0NC15"/>
<evidence type="ECO:0000313" key="1">
    <source>
        <dbReference type="EMBL" id="KAJ6647531.1"/>
    </source>
</evidence>
<evidence type="ECO:0000313" key="2">
    <source>
        <dbReference type="Proteomes" id="UP001151699"/>
    </source>
</evidence>
<reference evidence="1" key="1">
    <citation type="submission" date="2022-07" db="EMBL/GenBank/DDBJ databases">
        <authorList>
            <person name="Trinca V."/>
            <person name="Uliana J.V.C."/>
            <person name="Torres T.T."/>
            <person name="Ward R.J."/>
            <person name="Monesi N."/>
        </authorList>
    </citation>
    <scope>NUCLEOTIDE SEQUENCE</scope>
    <source>
        <strain evidence="1">HSMRA1968</strain>
        <tissue evidence="1">Whole embryos</tissue>
    </source>
</reference>
<dbReference type="EMBL" id="WJQU01000001">
    <property type="protein sequence ID" value="KAJ6647531.1"/>
    <property type="molecule type" value="Genomic_DNA"/>
</dbReference>
<comment type="caution">
    <text evidence="1">The sequence shown here is derived from an EMBL/GenBank/DDBJ whole genome shotgun (WGS) entry which is preliminary data.</text>
</comment>
<dbReference type="OrthoDB" id="7727171at2759"/>
<protein>
    <submittedName>
        <fullName evidence="1">Uncharacterized protein</fullName>
    </submittedName>
</protein>
<proteinExistence type="predicted"/>
<keyword evidence="2" id="KW-1185">Reference proteome</keyword>
<organism evidence="1 2">
    <name type="scientific">Pseudolycoriella hygida</name>
    <dbReference type="NCBI Taxonomy" id="35572"/>
    <lineage>
        <taxon>Eukaryota</taxon>
        <taxon>Metazoa</taxon>
        <taxon>Ecdysozoa</taxon>
        <taxon>Arthropoda</taxon>
        <taxon>Hexapoda</taxon>
        <taxon>Insecta</taxon>
        <taxon>Pterygota</taxon>
        <taxon>Neoptera</taxon>
        <taxon>Endopterygota</taxon>
        <taxon>Diptera</taxon>
        <taxon>Nematocera</taxon>
        <taxon>Sciaroidea</taxon>
        <taxon>Sciaridae</taxon>
        <taxon>Pseudolycoriella</taxon>
    </lineage>
</organism>
<dbReference type="InterPro" id="IPR010512">
    <property type="entry name" value="DUF1091"/>
</dbReference>
<name>A0A9Q0NC15_9DIPT</name>
<dbReference type="Proteomes" id="UP001151699">
    <property type="component" value="Chromosome A"/>
</dbReference>